<reference evidence="2" key="1">
    <citation type="submission" date="2022-10" db="EMBL/GenBank/DDBJ databases">
        <title>The WGS of Solirubrobacter sp. CPCC 204708.</title>
        <authorList>
            <person name="Jiang Z."/>
        </authorList>
    </citation>
    <scope>NUCLEOTIDE SEQUENCE</scope>
    <source>
        <strain evidence="2">CPCC 204708</strain>
    </source>
</reference>
<keyword evidence="1" id="KW-1133">Transmembrane helix</keyword>
<feature type="transmembrane region" description="Helical" evidence="1">
    <location>
        <begin position="196"/>
        <end position="218"/>
    </location>
</feature>
<dbReference type="RefSeq" id="WP_202957803.1">
    <property type="nucleotide sequence ID" value="NZ_JAPCID010000079.1"/>
</dbReference>
<feature type="transmembrane region" description="Helical" evidence="1">
    <location>
        <begin position="105"/>
        <end position="127"/>
    </location>
</feature>
<dbReference type="Pfam" id="PF01944">
    <property type="entry name" value="SpoIIM"/>
    <property type="match status" value="1"/>
</dbReference>
<proteinExistence type="predicted"/>
<keyword evidence="3" id="KW-1185">Reference proteome</keyword>
<comment type="caution">
    <text evidence="2">The sequence shown here is derived from an EMBL/GenBank/DDBJ whole genome shotgun (WGS) entry which is preliminary data.</text>
</comment>
<feature type="transmembrane region" description="Helical" evidence="1">
    <location>
        <begin position="170"/>
        <end position="191"/>
    </location>
</feature>
<feature type="transmembrane region" description="Helical" evidence="1">
    <location>
        <begin position="265"/>
        <end position="284"/>
    </location>
</feature>
<dbReference type="EMBL" id="JAPCID010000079">
    <property type="protein sequence ID" value="MDA0142215.1"/>
    <property type="molecule type" value="Genomic_DNA"/>
</dbReference>
<keyword evidence="1" id="KW-0472">Membrane</keyword>
<accession>A0ABT4RUH5</accession>
<dbReference type="PANTHER" id="PTHR35337">
    <property type="entry name" value="SLR1478 PROTEIN"/>
    <property type="match status" value="1"/>
</dbReference>
<evidence type="ECO:0000256" key="1">
    <source>
        <dbReference type="SAM" id="Phobius"/>
    </source>
</evidence>
<dbReference type="Proteomes" id="UP001147700">
    <property type="component" value="Unassembled WGS sequence"/>
</dbReference>
<evidence type="ECO:0000313" key="3">
    <source>
        <dbReference type="Proteomes" id="UP001147700"/>
    </source>
</evidence>
<feature type="transmembrane region" description="Helical" evidence="1">
    <location>
        <begin position="224"/>
        <end position="244"/>
    </location>
</feature>
<keyword evidence="1" id="KW-0812">Transmembrane</keyword>
<feature type="transmembrane region" description="Helical" evidence="1">
    <location>
        <begin position="290"/>
        <end position="310"/>
    </location>
</feature>
<organism evidence="2 3">
    <name type="scientific">Solirubrobacter deserti</name>
    <dbReference type="NCBI Taxonomy" id="2282478"/>
    <lineage>
        <taxon>Bacteria</taxon>
        <taxon>Bacillati</taxon>
        <taxon>Actinomycetota</taxon>
        <taxon>Thermoleophilia</taxon>
        <taxon>Solirubrobacterales</taxon>
        <taxon>Solirubrobacteraceae</taxon>
        <taxon>Solirubrobacter</taxon>
    </lineage>
</organism>
<evidence type="ECO:0000313" key="2">
    <source>
        <dbReference type="EMBL" id="MDA0142215.1"/>
    </source>
</evidence>
<gene>
    <name evidence="2" type="ORF">OJ962_32320</name>
</gene>
<name>A0ABT4RUH5_9ACTN</name>
<dbReference type="PANTHER" id="PTHR35337:SF1">
    <property type="entry name" value="SLR1478 PROTEIN"/>
    <property type="match status" value="1"/>
</dbReference>
<sequence>MMSAERFEAERAADWGELDAALRQAREKPERLGADGVRRLGVLYRAAAADLAFARRRFPGDPLLGRLEPLVLRGRAAVYGRTGRRQSVWQFMKRGYWVRLAERPWLVLAAWALLMGPALLGFVWGLVDSPTAAGLMPAEFQGAADPPVEGRDFDADEASAFSAQVMFNNIQVTLLAFAGGITYGLVTVYALVFNGLILGVIAGLAIGAGNGIAFLRLVSSHGPLEISCIVVGGIAGLRMGWALIRPGVLRRATSLRREALPAVEMAIGTVPYLVLCGVLEGFATGPELPVWFQAGLGFALAIAFWTLVYVRGSRATSRAGRSRRASPAAGRAALR</sequence>
<dbReference type="InterPro" id="IPR002798">
    <property type="entry name" value="SpoIIM-like"/>
</dbReference>
<protein>
    <submittedName>
        <fullName evidence="2">Stage II sporulation protein M</fullName>
    </submittedName>
</protein>